<dbReference type="InterPro" id="IPR012281">
    <property type="entry name" value="Phospholipid_synth_PlsX-like"/>
</dbReference>
<dbReference type="HAMAP" id="MF_00019">
    <property type="entry name" value="PlsX"/>
    <property type="match status" value="1"/>
</dbReference>
<comment type="subcellular location">
    <subcellularLocation>
        <location evidence="10">Cytoplasm</location>
    </subcellularLocation>
    <text evidence="10">Associated with the membrane possibly through PlsY.</text>
</comment>
<dbReference type="Gene3D" id="3.40.718.10">
    <property type="entry name" value="Isopropylmalate Dehydrogenase"/>
    <property type="match status" value="1"/>
</dbReference>
<keyword evidence="5 10" id="KW-0443">Lipid metabolism</keyword>
<sequence>MITLSVDAMGGDVGLDVTVPAAVRFLARRPEARLIMVGDESRLHAALAAAQAPLDKITVRHATQVVEMDEAPQSALKNKKDSSMRVAIEQVKAGEAQAAVSAGNTGALMATARFVLKTLPGIERPAIAKFLPGENGHLTLALDLGANIDCSAAQIVQFAAMGSELVKALGLNANPRVGLLNIGTEEIKGTEVVKQTFALLRQSSLNFVGNVEADSLFSGAADVIAADGFVGNIVLKTIESSVKFMGASIREEFNRSLFNKLGGLAAKPALNGVRDRFDPRRYNGAIFLGLRGVVIKSHGGTDATGFAFALEEAYHEAEAASIEKISQGVADSLAALAAVQAEQAAGEV</sequence>
<dbReference type="PANTHER" id="PTHR30100:SF1">
    <property type="entry name" value="PHOSPHATE ACYLTRANSFERASE"/>
    <property type="match status" value="1"/>
</dbReference>
<keyword evidence="3 10" id="KW-0444">Lipid biosynthesis</keyword>
<evidence type="ECO:0000256" key="7">
    <source>
        <dbReference type="ARBA" id="ARBA00023264"/>
    </source>
</evidence>
<comment type="subunit">
    <text evidence="9 10">Homodimer. Probably interacts with PlsY.</text>
</comment>
<accession>A0ABS9NKY0</accession>
<protein>
    <recommendedName>
        <fullName evidence="8 10">Phosphate acyltransferase</fullName>
        <ecNumber evidence="8 10">2.3.1.274</ecNumber>
    </recommendedName>
    <alternativeName>
        <fullName evidence="10">Acyl-ACP phosphotransacylase</fullName>
    </alternativeName>
    <alternativeName>
        <fullName evidence="10">Acyl-[acyl-carrier-protein]--phosphate acyltransferase</fullName>
    </alternativeName>
    <alternativeName>
        <fullName evidence="10">Phosphate-acyl-ACP acyltransferase</fullName>
    </alternativeName>
</protein>
<evidence type="ECO:0000256" key="2">
    <source>
        <dbReference type="ARBA" id="ARBA00022490"/>
    </source>
</evidence>
<dbReference type="PIRSF" id="PIRSF002465">
    <property type="entry name" value="Phsphlp_syn_PlsX"/>
    <property type="match status" value="1"/>
</dbReference>
<dbReference type="EC" id="2.3.1.274" evidence="8 10"/>
<evidence type="ECO:0000256" key="1">
    <source>
        <dbReference type="ARBA" id="ARBA00001232"/>
    </source>
</evidence>
<gene>
    <name evidence="10 11" type="primary">plsX</name>
    <name evidence="11" type="ORF">MB824_02305</name>
</gene>
<dbReference type="SUPFAM" id="SSF53659">
    <property type="entry name" value="Isocitrate/Isopropylmalate dehydrogenase-like"/>
    <property type="match status" value="1"/>
</dbReference>
<evidence type="ECO:0000313" key="11">
    <source>
        <dbReference type="EMBL" id="MCG6503330.1"/>
    </source>
</evidence>
<evidence type="ECO:0000256" key="6">
    <source>
        <dbReference type="ARBA" id="ARBA00023209"/>
    </source>
</evidence>
<keyword evidence="4 10" id="KW-0808">Transferase</keyword>
<name>A0ABS9NKY0_9NEIS</name>
<comment type="similarity">
    <text evidence="10">Belongs to the PlsX family.</text>
</comment>
<keyword evidence="6 10" id="KW-0594">Phospholipid biosynthesis</keyword>
<keyword evidence="2 10" id="KW-0963">Cytoplasm</keyword>
<comment type="function">
    <text evidence="10">Catalyzes the reversible formation of acyl-phosphate (acyl-PO(4)) from acyl-[acyl-carrier-protein] (acyl-ACP). This enzyme utilizes acyl-ACP as fatty acyl donor, but not acyl-CoA.</text>
</comment>
<comment type="catalytic activity">
    <reaction evidence="1 10">
        <text>a fatty acyl-[ACP] + phosphate = an acyl phosphate + holo-[ACP]</text>
        <dbReference type="Rhea" id="RHEA:42292"/>
        <dbReference type="Rhea" id="RHEA-COMP:9685"/>
        <dbReference type="Rhea" id="RHEA-COMP:14125"/>
        <dbReference type="ChEBI" id="CHEBI:43474"/>
        <dbReference type="ChEBI" id="CHEBI:59918"/>
        <dbReference type="ChEBI" id="CHEBI:64479"/>
        <dbReference type="ChEBI" id="CHEBI:138651"/>
        <dbReference type="EC" id="2.3.1.274"/>
    </reaction>
</comment>
<dbReference type="NCBIfam" id="TIGR00182">
    <property type="entry name" value="plsX"/>
    <property type="match status" value="1"/>
</dbReference>
<dbReference type="Pfam" id="PF02504">
    <property type="entry name" value="FA_synthesis"/>
    <property type="match status" value="1"/>
</dbReference>
<keyword evidence="12" id="KW-1185">Reference proteome</keyword>
<organism evidence="11 12">
    <name type="scientific">Kingella pumchi</name>
    <dbReference type="NCBI Taxonomy" id="2779506"/>
    <lineage>
        <taxon>Bacteria</taxon>
        <taxon>Pseudomonadati</taxon>
        <taxon>Pseudomonadota</taxon>
        <taxon>Betaproteobacteria</taxon>
        <taxon>Neisseriales</taxon>
        <taxon>Neisseriaceae</taxon>
        <taxon>Kingella</taxon>
    </lineage>
</organism>
<evidence type="ECO:0000256" key="9">
    <source>
        <dbReference type="ARBA" id="ARBA00046608"/>
    </source>
</evidence>
<evidence type="ECO:0000256" key="10">
    <source>
        <dbReference type="HAMAP-Rule" id="MF_00019"/>
    </source>
</evidence>
<keyword evidence="7 10" id="KW-1208">Phospholipid metabolism</keyword>
<dbReference type="InterPro" id="IPR003664">
    <property type="entry name" value="FA_synthesis"/>
</dbReference>
<dbReference type="RefSeq" id="WP_238745606.1">
    <property type="nucleotide sequence ID" value="NZ_JAKOOW010000007.1"/>
</dbReference>
<evidence type="ECO:0000256" key="3">
    <source>
        <dbReference type="ARBA" id="ARBA00022516"/>
    </source>
</evidence>
<evidence type="ECO:0000256" key="5">
    <source>
        <dbReference type="ARBA" id="ARBA00023098"/>
    </source>
</evidence>
<evidence type="ECO:0000313" key="12">
    <source>
        <dbReference type="Proteomes" id="UP001298424"/>
    </source>
</evidence>
<evidence type="ECO:0000256" key="8">
    <source>
        <dbReference type="ARBA" id="ARBA00024069"/>
    </source>
</evidence>
<comment type="caution">
    <text evidence="11">The sequence shown here is derived from an EMBL/GenBank/DDBJ whole genome shotgun (WGS) entry which is preliminary data.</text>
</comment>
<evidence type="ECO:0000256" key="4">
    <source>
        <dbReference type="ARBA" id="ARBA00022679"/>
    </source>
</evidence>
<dbReference type="EMBL" id="JAKOOW010000007">
    <property type="protein sequence ID" value="MCG6503330.1"/>
    <property type="molecule type" value="Genomic_DNA"/>
</dbReference>
<dbReference type="PANTHER" id="PTHR30100">
    <property type="entry name" value="FATTY ACID/PHOSPHOLIPID SYNTHESIS PROTEIN PLSX"/>
    <property type="match status" value="1"/>
</dbReference>
<keyword evidence="11" id="KW-0012">Acyltransferase</keyword>
<dbReference type="GO" id="GO:0043811">
    <property type="term" value="F:phosphate:acyl-[acyl carrier protein] acyltransferase activity"/>
    <property type="evidence" value="ECO:0007669"/>
    <property type="project" value="UniProtKB-EC"/>
</dbReference>
<reference evidence="11 12" key="1">
    <citation type="submission" date="2022-02" db="EMBL/GenBank/DDBJ databases">
        <title>Genome sequence data of Kingella unionensis sp. nov. strain CICC 24913 (CCUG 75125).</title>
        <authorList>
            <person name="Xiao M."/>
        </authorList>
    </citation>
    <scope>NUCLEOTIDE SEQUENCE [LARGE SCALE GENOMIC DNA]</scope>
    <source>
        <strain evidence="11 12">CICC 24913</strain>
    </source>
</reference>
<proteinExistence type="inferred from homology"/>
<comment type="pathway">
    <text evidence="10">Lipid metabolism; phospholipid metabolism.</text>
</comment>
<dbReference type="Proteomes" id="UP001298424">
    <property type="component" value="Unassembled WGS sequence"/>
</dbReference>